<dbReference type="PANTHER" id="PTHR23077:SF27">
    <property type="entry name" value="ATPASE FAMILY GENE 2 PROTEIN HOMOLOG A"/>
    <property type="match status" value="1"/>
</dbReference>
<dbReference type="InterPro" id="IPR050168">
    <property type="entry name" value="AAA_ATPase_domain"/>
</dbReference>
<dbReference type="CDD" id="cd19511">
    <property type="entry name" value="RecA-like_CDC48_r2-like"/>
    <property type="match status" value="1"/>
</dbReference>
<proteinExistence type="predicted"/>
<comment type="caution">
    <text evidence="4">The sequence shown here is derived from an EMBL/GenBank/DDBJ whole genome shotgun (WGS) entry which is preliminary data.</text>
</comment>
<dbReference type="InterPro" id="IPR003593">
    <property type="entry name" value="AAA+_ATPase"/>
</dbReference>
<gene>
    <name evidence="4" type="ORF">D6D20_07268</name>
</gene>
<dbReference type="PANTHER" id="PTHR23077">
    <property type="entry name" value="AAA-FAMILY ATPASE"/>
    <property type="match status" value="1"/>
</dbReference>
<dbReference type="Pfam" id="PF00004">
    <property type="entry name" value="AAA"/>
    <property type="match status" value="2"/>
</dbReference>
<dbReference type="InterPro" id="IPR003960">
    <property type="entry name" value="ATPase_AAA_CS"/>
</dbReference>
<dbReference type="AlphaFoldDB" id="A0A4S8YWJ9"/>
<dbReference type="SUPFAM" id="SSF52540">
    <property type="entry name" value="P-loop containing nucleoside triphosphate hydrolases"/>
    <property type="match status" value="2"/>
</dbReference>
<evidence type="ECO:0000313" key="5">
    <source>
        <dbReference type="Proteomes" id="UP000310421"/>
    </source>
</evidence>
<dbReference type="Pfam" id="PF17862">
    <property type="entry name" value="AAA_lid_3"/>
    <property type="match status" value="2"/>
</dbReference>
<protein>
    <submittedName>
        <fullName evidence="4">AAA-domain-containing protein</fullName>
    </submittedName>
</protein>
<evidence type="ECO:0000313" key="4">
    <source>
        <dbReference type="EMBL" id="THW58403.1"/>
    </source>
</evidence>
<feature type="domain" description="AAA+ ATPase" evidence="3">
    <location>
        <begin position="561"/>
        <end position="696"/>
    </location>
</feature>
<evidence type="ECO:0000259" key="3">
    <source>
        <dbReference type="SMART" id="SM00382"/>
    </source>
</evidence>
<evidence type="ECO:0000256" key="2">
    <source>
        <dbReference type="ARBA" id="ARBA00022840"/>
    </source>
</evidence>
<dbReference type="GO" id="GO:0005524">
    <property type="term" value="F:ATP binding"/>
    <property type="evidence" value="ECO:0007669"/>
    <property type="project" value="UniProtKB-KW"/>
</dbReference>
<dbReference type="InterPro" id="IPR041569">
    <property type="entry name" value="AAA_lid_3"/>
</dbReference>
<reference evidence="4 5" key="1">
    <citation type="submission" date="2018-10" db="EMBL/GenBank/DDBJ databases">
        <title>Fifty Aureobasidium pullulans genomes reveal a recombining polyextremotolerant generalist.</title>
        <authorList>
            <person name="Gostincar C."/>
            <person name="Turk M."/>
            <person name="Zajc J."/>
            <person name="Gunde-Cimerman N."/>
        </authorList>
    </citation>
    <scope>NUCLEOTIDE SEQUENCE [LARGE SCALE GENOMIC DNA]</scope>
    <source>
        <strain evidence="4 5">EXF-10751</strain>
    </source>
</reference>
<dbReference type="GO" id="GO:0016887">
    <property type="term" value="F:ATP hydrolysis activity"/>
    <property type="evidence" value="ECO:0007669"/>
    <property type="project" value="InterPro"/>
</dbReference>
<dbReference type="GO" id="GO:0005737">
    <property type="term" value="C:cytoplasm"/>
    <property type="evidence" value="ECO:0007669"/>
    <property type="project" value="TreeGrafter"/>
</dbReference>
<evidence type="ECO:0000256" key="1">
    <source>
        <dbReference type="ARBA" id="ARBA00022741"/>
    </source>
</evidence>
<sequence length="808" mass="88903">MRLLLYLNLYKILLQPNKKINENTGAMSEPTAFTVRPSPPTSSLDGAFRVHLTAKDLDLLGLKLGELCTLHSGDGSSAVGIAWRSLDTSQKPQLHPVKLSEPMRDSFGCKLGSQITIKKINNGKIAHADRVVVIDVSDNDKIDLTKDDKSWKWRCGMALGNVEAITTGVAFEASSRKGLRKRFLIEHIESSEATAATGLYVFDDRSQIALQDEESEVTPEAPITRSIAVTSEGIGGLNKQIELLNKRLSRLIGDIRGKRLPPQVQRNGGILLYGPEGTGKTLLLNHLTQAPWKKVVRIDQSALAGTTSKNQLSVRNLFAEAVAHQPSLVIMDNLESIAGTQQRDFTVGNLAPALVAELDRLRNTHVLVVAAAHNPNDIDKSLRTPGRLRYEIEIPIPDMRARIQILKVMQGETGTPELAEAIGERTHGFVGQDLEALFNNALEHALDRHQDTTTNWLPIQRTDDESQSQRTLVNGMENCSIDDRPRTADTDDDADLQVTLADYEKALLEVRPTAMREIFLETPKVLWSDIGGSGDVKKTLNEVVEWPLKFEEHMQALSLTPQKGILFYGPPGCSKTLTAKAVATESGLNFIAVKGAELTSMYVGESERSVREVFRKARAAAPSIIFFDEIDSIGSERDSSGTKGLNVLTTLLNEMDGIESLKGVLVLAATNKPEVLDPALLRPGRFDSLIYIAPPSQSARKEILRIRTRSVPLADDVDIEDLSECTEGFSGAEIVEICLNACRAAMRRRVEIVTQPRDADVVDQGAIDELMKVSKPDFDTALATAVRRITPEMTEGYEHWRDGLTKKL</sequence>
<dbReference type="PROSITE" id="PS00674">
    <property type="entry name" value="AAA"/>
    <property type="match status" value="1"/>
</dbReference>
<dbReference type="Proteomes" id="UP000310421">
    <property type="component" value="Unassembled WGS sequence"/>
</dbReference>
<feature type="domain" description="AAA+ ATPase" evidence="3">
    <location>
        <begin position="266"/>
        <end position="398"/>
    </location>
</feature>
<dbReference type="FunFam" id="3.40.50.300:FF:001721">
    <property type="entry name" value="AAA family ATPase, putative"/>
    <property type="match status" value="1"/>
</dbReference>
<dbReference type="InterPro" id="IPR027417">
    <property type="entry name" value="P-loop_NTPase"/>
</dbReference>
<dbReference type="Gene3D" id="3.40.50.300">
    <property type="entry name" value="P-loop containing nucleotide triphosphate hydrolases"/>
    <property type="match status" value="2"/>
</dbReference>
<accession>A0A4S8YWJ9</accession>
<organism evidence="4 5">
    <name type="scientific">Aureobasidium pullulans</name>
    <name type="common">Black yeast</name>
    <name type="synonym">Pullularia pullulans</name>
    <dbReference type="NCBI Taxonomy" id="5580"/>
    <lineage>
        <taxon>Eukaryota</taxon>
        <taxon>Fungi</taxon>
        <taxon>Dikarya</taxon>
        <taxon>Ascomycota</taxon>
        <taxon>Pezizomycotina</taxon>
        <taxon>Dothideomycetes</taxon>
        <taxon>Dothideomycetidae</taxon>
        <taxon>Dothideales</taxon>
        <taxon>Saccotheciaceae</taxon>
        <taxon>Aureobasidium</taxon>
    </lineage>
</organism>
<keyword evidence="1" id="KW-0547">Nucleotide-binding</keyword>
<keyword evidence="2" id="KW-0067">ATP-binding</keyword>
<dbReference type="Gene3D" id="1.10.8.60">
    <property type="match status" value="2"/>
</dbReference>
<dbReference type="InterPro" id="IPR003959">
    <property type="entry name" value="ATPase_AAA_core"/>
</dbReference>
<dbReference type="SMART" id="SM00382">
    <property type="entry name" value="AAA"/>
    <property type="match status" value="2"/>
</dbReference>
<dbReference type="EMBL" id="QZAN01000096">
    <property type="protein sequence ID" value="THW58403.1"/>
    <property type="molecule type" value="Genomic_DNA"/>
</dbReference>
<name>A0A4S8YWJ9_AURPU</name>